<feature type="domain" description="SnoaL-like" evidence="1">
    <location>
        <begin position="12"/>
        <end position="111"/>
    </location>
</feature>
<proteinExistence type="predicted"/>
<dbReference type="SUPFAM" id="SSF54427">
    <property type="entry name" value="NTF2-like"/>
    <property type="match status" value="1"/>
</dbReference>
<dbReference type="InterPro" id="IPR037401">
    <property type="entry name" value="SnoaL-like"/>
</dbReference>
<dbReference type="AlphaFoldDB" id="A0A494RCQ8"/>
<protein>
    <submittedName>
        <fullName evidence="2">Nuclear transport factor 2 family protein</fullName>
    </submittedName>
</protein>
<accession>A0A494RCQ8</accession>
<dbReference type="InterPro" id="IPR032710">
    <property type="entry name" value="NTF2-like_dom_sf"/>
</dbReference>
<dbReference type="Proteomes" id="UP000276984">
    <property type="component" value="Chromosome"/>
</dbReference>
<organism evidence="2 3">
    <name type="scientific">Brevundimonas naejangsanensis</name>
    <dbReference type="NCBI Taxonomy" id="588932"/>
    <lineage>
        <taxon>Bacteria</taxon>
        <taxon>Pseudomonadati</taxon>
        <taxon>Pseudomonadota</taxon>
        <taxon>Alphaproteobacteria</taxon>
        <taxon>Caulobacterales</taxon>
        <taxon>Caulobacteraceae</taxon>
        <taxon>Brevundimonas</taxon>
    </lineage>
</organism>
<dbReference type="RefSeq" id="WP_121481051.1">
    <property type="nucleotide sequence ID" value="NZ_CP032707.1"/>
</dbReference>
<dbReference type="Pfam" id="PF12680">
    <property type="entry name" value="SnoaL_2"/>
    <property type="match status" value="1"/>
</dbReference>
<dbReference type="Gene3D" id="3.10.450.50">
    <property type="match status" value="1"/>
</dbReference>
<dbReference type="OrthoDB" id="7207122at2"/>
<evidence type="ECO:0000313" key="3">
    <source>
        <dbReference type="Proteomes" id="UP000276984"/>
    </source>
</evidence>
<keyword evidence="3" id="KW-1185">Reference proteome</keyword>
<sequence length="132" mass="14613">MTLPDDILALANRFIEAIQAGDLESVKDCYHPKVEVWLNTTGVAVDREASLAVLSGFAARTSERRYEDRRLRLLTDGYVQQHVLRAVHIAGPVLTLPAVLVCKVRDGRIVRLEEYFDSAPLAVWRAQAAAAA</sequence>
<name>A0A494RCQ8_9CAUL</name>
<gene>
    <name evidence="2" type="ORF">D8I30_00855</name>
</gene>
<reference evidence="2 3" key="1">
    <citation type="submission" date="2018-10" db="EMBL/GenBank/DDBJ databases">
        <title>Complete genome sequence of Brevundimonas naejangsanensis BRV3.</title>
        <authorList>
            <person name="Berrios L."/>
            <person name="Ely B."/>
        </authorList>
    </citation>
    <scope>NUCLEOTIDE SEQUENCE [LARGE SCALE GENOMIC DNA]</scope>
    <source>
        <strain evidence="2 3">BRV3</strain>
    </source>
</reference>
<evidence type="ECO:0000313" key="2">
    <source>
        <dbReference type="EMBL" id="AYG93891.1"/>
    </source>
</evidence>
<evidence type="ECO:0000259" key="1">
    <source>
        <dbReference type="Pfam" id="PF12680"/>
    </source>
</evidence>
<dbReference type="EMBL" id="CP032707">
    <property type="protein sequence ID" value="AYG93891.1"/>
    <property type="molecule type" value="Genomic_DNA"/>
</dbReference>